<dbReference type="PANTHER" id="PTHR48295">
    <property type="entry name" value="CRANIOFACIAL DEVELOPMENT PROTEIN 1"/>
    <property type="match status" value="1"/>
</dbReference>
<evidence type="ECO:0000313" key="2">
    <source>
        <dbReference type="Proteomes" id="UP000775213"/>
    </source>
</evidence>
<evidence type="ECO:0000313" key="1">
    <source>
        <dbReference type="EMBL" id="KAH0459458.1"/>
    </source>
</evidence>
<keyword evidence="2" id="KW-1185">Reference proteome</keyword>
<dbReference type="EMBL" id="JAGFBR010000011">
    <property type="protein sequence ID" value="KAH0459458.1"/>
    <property type="molecule type" value="Genomic_DNA"/>
</dbReference>
<name>A0AAV7GUR7_DENCH</name>
<organism evidence="1 2">
    <name type="scientific">Dendrobium chrysotoxum</name>
    <name type="common">Orchid</name>
    <dbReference type="NCBI Taxonomy" id="161865"/>
    <lineage>
        <taxon>Eukaryota</taxon>
        <taxon>Viridiplantae</taxon>
        <taxon>Streptophyta</taxon>
        <taxon>Embryophyta</taxon>
        <taxon>Tracheophyta</taxon>
        <taxon>Spermatophyta</taxon>
        <taxon>Magnoliopsida</taxon>
        <taxon>Liliopsida</taxon>
        <taxon>Asparagales</taxon>
        <taxon>Orchidaceae</taxon>
        <taxon>Epidendroideae</taxon>
        <taxon>Malaxideae</taxon>
        <taxon>Dendrobiinae</taxon>
        <taxon>Dendrobium</taxon>
    </lineage>
</organism>
<proteinExistence type="predicted"/>
<protein>
    <submittedName>
        <fullName evidence="1">Uncharacterized protein</fullName>
    </submittedName>
</protein>
<sequence>MVALGLVPKKTSAIQETIGKRPAIVHNCTSEEARKAAAADLSAVREVTCASASTGKVEGFLLPILYWNIMPSFKTLVSFLQRTDIREFERERDTRLAMQAKRKPIDMREDNF</sequence>
<gene>
    <name evidence="1" type="ORF">IEQ34_012272</name>
</gene>
<reference evidence="1 2" key="1">
    <citation type="journal article" date="2021" name="Hortic Res">
        <title>Chromosome-scale assembly of the Dendrobium chrysotoxum genome enhances the understanding of orchid evolution.</title>
        <authorList>
            <person name="Zhang Y."/>
            <person name="Zhang G.Q."/>
            <person name="Zhang D."/>
            <person name="Liu X.D."/>
            <person name="Xu X.Y."/>
            <person name="Sun W.H."/>
            <person name="Yu X."/>
            <person name="Zhu X."/>
            <person name="Wang Z.W."/>
            <person name="Zhao X."/>
            <person name="Zhong W.Y."/>
            <person name="Chen H."/>
            <person name="Yin W.L."/>
            <person name="Huang T."/>
            <person name="Niu S.C."/>
            <person name="Liu Z.J."/>
        </authorList>
    </citation>
    <scope>NUCLEOTIDE SEQUENCE [LARGE SCALE GENOMIC DNA]</scope>
    <source>
        <strain evidence="1">Lindl</strain>
    </source>
</reference>
<comment type="caution">
    <text evidence="1">The sequence shown here is derived from an EMBL/GenBank/DDBJ whole genome shotgun (WGS) entry which is preliminary data.</text>
</comment>
<dbReference type="PANTHER" id="PTHR48295:SF1">
    <property type="entry name" value="SWR1-COMPLEX PROTEIN 5"/>
    <property type="match status" value="1"/>
</dbReference>
<dbReference type="AlphaFoldDB" id="A0AAV7GUR7"/>
<dbReference type="Proteomes" id="UP000775213">
    <property type="component" value="Unassembled WGS sequence"/>
</dbReference>
<dbReference type="InterPro" id="IPR027124">
    <property type="entry name" value="Swc5/CFDP1/2"/>
</dbReference>
<accession>A0AAV7GUR7</accession>